<feature type="transmembrane region" description="Helical" evidence="7">
    <location>
        <begin position="117"/>
        <end position="138"/>
    </location>
</feature>
<gene>
    <name evidence="9" type="ORF">GNP93_08515</name>
</gene>
<feature type="transmembrane region" description="Helical" evidence="7">
    <location>
        <begin position="212"/>
        <end position="235"/>
    </location>
</feature>
<feature type="domain" description="EamA" evidence="8">
    <location>
        <begin position="6"/>
        <end position="134"/>
    </location>
</feature>
<evidence type="ECO:0000256" key="5">
    <source>
        <dbReference type="ARBA" id="ARBA00022989"/>
    </source>
</evidence>
<dbReference type="Proteomes" id="UP000450917">
    <property type="component" value="Unassembled WGS sequence"/>
</dbReference>
<keyword evidence="5 7" id="KW-1133">Transmembrane helix</keyword>
<evidence type="ECO:0000313" key="9">
    <source>
        <dbReference type="EMBL" id="MUG70723.1"/>
    </source>
</evidence>
<keyword evidence="10" id="KW-1185">Reference proteome</keyword>
<dbReference type="InterPro" id="IPR000620">
    <property type="entry name" value="EamA_dom"/>
</dbReference>
<feature type="transmembrane region" description="Helical" evidence="7">
    <location>
        <begin position="179"/>
        <end position="200"/>
    </location>
</feature>
<feature type="transmembrane region" description="Helical" evidence="7">
    <location>
        <begin position="247"/>
        <end position="264"/>
    </location>
</feature>
<comment type="similarity">
    <text evidence="2">Belongs to the EamA transporter family.</text>
</comment>
<dbReference type="InterPro" id="IPR050638">
    <property type="entry name" value="AA-Vitamin_Transporters"/>
</dbReference>
<evidence type="ECO:0000256" key="1">
    <source>
        <dbReference type="ARBA" id="ARBA00004651"/>
    </source>
</evidence>
<organism evidence="9 10">
    <name type="scientific">Paenibacillus validus</name>
    <dbReference type="NCBI Taxonomy" id="44253"/>
    <lineage>
        <taxon>Bacteria</taxon>
        <taxon>Bacillati</taxon>
        <taxon>Bacillota</taxon>
        <taxon>Bacilli</taxon>
        <taxon>Bacillales</taxon>
        <taxon>Paenibacillaceae</taxon>
        <taxon>Paenibacillus</taxon>
    </lineage>
</organism>
<feature type="transmembrane region" description="Helical" evidence="7">
    <location>
        <begin position="31"/>
        <end position="50"/>
    </location>
</feature>
<keyword evidence="6 7" id="KW-0472">Membrane</keyword>
<dbReference type="GO" id="GO:0005886">
    <property type="term" value="C:plasma membrane"/>
    <property type="evidence" value="ECO:0007669"/>
    <property type="project" value="UniProtKB-SubCell"/>
</dbReference>
<dbReference type="EMBL" id="WNZX01000005">
    <property type="protein sequence ID" value="MUG70723.1"/>
    <property type="molecule type" value="Genomic_DNA"/>
</dbReference>
<proteinExistence type="inferred from homology"/>
<feature type="transmembrane region" description="Helical" evidence="7">
    <location>
        <begin position="270"/>
        <end position="291"/>
    </location>
</feature>
<dbReference type="RefSeq" id="WP_127607887.1">
    <property type="nucleotide sequence ID" value="NZ_JARTHJ010000035.1"/>
</dbReference>
<accession>A0A7X2Z9A6</accession>
<evidence type="ECO:0000256" key="4">
    <source>
        <dbReference type="ARBA" id="ARBA00022692"/>
    </source>
</evidence>
<evidence type="ECO:0000259" key="8">
    <source>
        <dbReference type="Pfam" id="PF00892"/>
    </source>
</evidence>
<dbReference type="Pfam" id="PF00892">
    <property type="entry name" value="EamA"/>
    <property type="match status" value="2"/>
</dbReference>
<evidence type="ECO:0000313" key="10">
    <source>
        <dbReference type="Proteomes" id="UP000450917"/>
    </source>
</evidence>
<feature type="transmembrane region" description="Helical" evidence="7">
    <location>
        <begin position="89"/>
        <end position="110"/>
    </location>
</feature>
<dbReference type="PANTHER" id="PTHR32322:SF18">
    <property type="entry name" value="S-ADENOSYLMETHIONINE_S-ADENOSYLHOMOCYSTEINE TRANSPORTER"/>
    <property type="match status" value="1"/>
</dbReference>
<name>A0A7X2Z9A6_9BACL</name>
<evidence type="ECO:0000256" key="7">
    <source>
        <dbReference type="SAM" id="Phobius"/>
    </source>
</evidence>
<sequence>MILFGYLFMCAIFGTTFLVIKAGIDAGAAPFFSAGIRFLAAGLILFLYMLGKRRTRLSLLWRKETLLTGTGLTFGTFSTLYWAEQYVASGLAAVLSATGPIMMLLLQALLHRQKPTAASAAGCAIGFAGVVLLLLPGLSLGMSMLWVLGCVLILLGELSYSSGALYTKQVITRFPDTSPIALNAAQMMHGGALLLILSLLTERIDLAPYATLSGAGSLVYLTVIGSMVGHSLFYWLVSRTNPVFPSTWLYVSPLIAMTLGSLLYNEALSWLTAAGGILIIFGIVLVNAAGLQKLHAAMTRT</sequence>
<feature type="transmembrane region" description="Helical" evidence="7">
    <location>
        <begin position="144"/>
        <end position="167"/>
    </location>
</feature>
<evidence type="ECO:0000256" key="3">
    <source>
        <dbReference type="ARBA" id="ARBA00022475"/>
    </source>
</evidence>
<evidence type="ECO:0000256" key="2">
    <source>
        <dbReference type="ARBA" id="ARBA00007362"/>
    </source>
</evidence>
<comment type="subcellular location">
    <subcellularLocation>
        <location evidence="1">Cell membrane</location>
        <topology evidence="1">Multi-pass membrane protein</topology>
    </subcellularLocation>
</comment>
<protein>
    <submittedName>
        <fullName evidence="9">EamA family transporter</fullName>
    </submittedName>
</protein>
<feature type="domain" description="EamA" evidence="8">
    <location>
        <begin position="148"/>
        <end position="287"/>
    </location>
</feature>
<evidence type="ECO:0000256" key="6">
    <source>
        <dbReference type="ARBA" id="ARBA00023136"/>
    </source>
</evidence>
<reference evidence="9 10" key="1">
    <citation type="submission" date="2019-11" db="EMBL/GenBank/DDBJ databases">
        <title>Draft genome sequences of five Paenibacillus species of dairy origin.</title>
        <authorList>
            <person name="Olajide A.M."/>
            <person name="Chen S."/>
            <person name="Lapointe G."/>
        </authorList>
    </citation>
    <scope>NUCLEOTIDE SEQUENCE [LARGE SCALE GENOMIC DNA]</scope>
    <source>
        <strain evidence="9 10">2CS3</strain>
    </source>
</reference>
<keyword evidence="4 7" id="KW-0812">Transmembrane</keyword>
<dbReference type="AlphaFoldDB" id="A0A7X2Z9A6"/>
<dbReference type="InterPro" id="IPR037185">
    <property type="entry name" value="EmrE-like"/>
</dbReference>
<dbReference type="SUPFAM" id="SSF103481">
    <property type="entry name" value="Multidrug resistance efflux transporter EmrE"/>
    <property type="match status" value="2"/>
</dbReference>
<comment type="caution">
    <text evidence="9">The sequence shown here is derived from an EMBL/GenBank/DDBJ whole genome shotgun (WGS) entry which is preliminary data.</text>
</comment>
<feature type="transmembrane region" description="Helical" evidence="7">
    <location>
        <begin position="66"/>
        <end position="83"/>
    </location>
</feature>
<dbReference type="PANTHER" id="PTHR32322">
    <property type="entry name" value="INNER MEMBRANE TRANSPORTER"/>
    <property type="match status" value="1"/>
</dbReference>
<keyword evidence="3" id="KW-1003">Cell membrane</keyword>